<feature type="compositionally biased region" description="Basic and acidic residues" evidence="1">
    <location>
        <begin position="72"/>
        <end position="82"/>
    </location>
</feature>
<feature type="compositionally biased region" description="Basic residues" evidence="1">
    <location>
        <begin position="55"/>
        <end position="66"/>
    </location>
</feature>
<comment type="caution">
    <text evidence="2">The sequence shown here is derived from an EMBL/GenBank/DDBJ whole genome shotgun (WGS) entry which is preliminary data.</text>
</comment>
<name>A0A0J1CKD4_9BURK</name>
<evidence type="ECO:0000313" key="2">
    <source>
        <dbReference type="EMBL" id="KLU21014.1"/>
    </source>
</evidence>
<evidence type="ECO:0000313" key="3">
    <source>
        <dbReference type="Proteomes" id="UP000035963"/>
    </source>
</evidence>
<protein>
    <submittedName>
        <fullName evidence="2">Uncharacterized protein</fullName>
    </submittedName>
</protein>
<dbReference type="PATRIC" id="fig|908627.4.peg.8452"/>
<dbReference type="AlphaFoldDB" id="A0A0J1CKD4"/>
<dbReference type="EMBL" id="AEJF01000230">
    <property type="protein sequence ID" value="KLU21014.1"/>
    <property type="molecule type" value="Genomic_DNA"/>
</dbReference>
<reference evidence="2 3" key="1">
    <citation type="journal article" date="2015" name="Genome Announc.">
        <title>Draft Genome Sequence of Burkholderia sp. Strain PML1(12), an Ectomycorrhizosphere-Inhabiting Bacterium with Effective Mineral-Weathering Ability.</title>
        <authorList>
            <person name="Uroz S."/>
            <person name="Oger P."/>
        </authorList>
    </citation>
    <scope>NUCLEOTIDE SEQUENCE [LARGE SCALE GENOMIC DNA]</scope>
    <source>
        <strain evidence="3">PML1(12)</strain>
    </source>
</reference>
<proteinExistence type="predicted"/>
<dbReference type="Proteomes" id="UP000035963">
    <property type="component" value="Unassembled WGS sequence"/>
</dbReference>
<feature type="region of interest" description="Disordered" evidence="1">
    <location>
        <begin position="43"/>
        <end position="82"/>
    </location>
</feature>
<organism evidence="2 3">
    <name type="scientific">Caballeronia mineralivorans PML1(12)</name>
    <dbReference type="NCBI Taxonomy" id="908627"/>
    <lineage>
        <taxon>Bacteria</taxon>
        <taxon>Pseudomonadati</taxon>
        <taxon>Pseudomonadota</taxon>
        <taxon>Betaproteobacteria</taxon>
        <taxon>Burkholderiales</taxon>
        <taxon>Burkholderiaceae</taxon>
        <taxon>Caballeronia</taxon>
    </lineage>
</organism>
<evidence type="ECO:0000256" key="1">
    <source>
        <dbReference type="SAM" id="MobiDB-lite"/>
    </source>
</evidence>
<gene>
    <name evidence="2" type="ORF">EOS_37705</name>
</gene>
<sequence length="82" mass="8955">MLTADARKDVKPVGTRLGIENYPGLAGAMIVFLRQDSDNANANAQRVEAGEQQQKLRRQKCRKAGAGKHVGGRPERPQTGRD</sequence>
<accession>A0A0J1CKD4</accession>
<keyword evidence="3" id="KW-1185">Reference proteome</keyword>